<proteinExistence type="predicted"/>
<name>A0A7W6FWP4_9SPHN</name>
<gene>
    <name evidence="2" type="ORF">GGR39_000193</name>
</gene>
<keyword evidence="3" id="KW-1185">Reference proteome</keyword>
<evidence type="ECO:0008006" key="4">
    <source>
        <dbReference type="Google" id="ProtNLM"/>
    </source>
</evidence>
<protein>
    <recommendedName>
        <fullName evidence="4">MarR family transcriptional regulator</fullName>
    </recommendedName>
</protein>
<organism evidence="2 3">
    <name type="scientific">Novosphingobium fluoreni</name>
    <dbReference type="NCBI Taxonomy" id="1391222"/>
    <lineage>
        <taxon>Bacteria</taxon>
        <taxon>Pseudomonadati</taxon>
        <taxon>Pseudomonadota</taxon>
        <taxon>Alphaproteobacteria</taxon>
        <taxon>Sphingomonadales</taxon>
        <taxon>Sphingomonadaceae</taxon>
        <taxon>Novosphingobium</taxon>
    </lineage>
</organism>
<dbReference type="SUPFAM" id="SSF46785">
    <property type="entry name" value="Winged helix' DNA-binding domain"/>
    <property type="match status" value="1"/>
</dbReference>
<dbReference type="AlphaFoldDB" id="A0A7W6FWP4"/>
<evidence type="ECO:0000313" key="3">
    <source>
        <dbReference type="Proteomes" id="UP000561459"/>
    </source>
</evidence>
<dbReference type="Gene3D" id="1.10.10.10">
    <property type="entry name" value="Winged helix-like DNA-binding domain superfamily/Winged helix DNA-binding domain"/>
    <property type="match status" value="1"/>
</dbReference>
<dbReference type="RefSeq" id="WP_183615493.1">
    <property type="nucleotide sequence ID" value="NZ_JACIDY010000001.1"/>
</dbReference>
<evidence type="ECO:0000313" key="2">
    <source>
        <dbReference type="EMBL" id="MBB3938564.1"/>
    </source>
</evidence>
<reference evidence="2 3" key="1">
    <citation type="submission" date="2020-08" db="EMBL/GenBank/DDBJ databases">
        <title>Genomic Encyclopedia of Type Strains, Phase IV (KMG-IV): sequencing the most valuable type-strain genomes for metagenomic binning, comparative biology and taxonomic classification.</title>
        <authorList>
            <person name="Goeker M."/>
        </authorList>
    </citation>
    <scope>NUCLEOTIDE SEQUENCE [LARGE SCALE GENOMIC DNA]</scope>
    <source>
        <strain evidence="2 3">DSM 27568</strain>
    </source>
</reference>
<dbReference type="InterPro" id="IPR036388">
    <property type="entry name" value="WH-like_DNA-bd_sf"/>
</dbReference>
<dbReference type="Proteomes" id="UP000561459">
    <property type="component" value="Unassembled WGS sequence"/>
</dbReference>
<evidence type="ECO:0000256" key="1">
    <source>
        <dbReference type="SAM" id="MobiDB-lite"/>
    </source>
</evidence>
<accession>A0A7W6FWP4</accession>
<comment type="caution">
    <text evidence="2">The sequence shown here is derived from an EMBL/GenBank/DDBJ whole genome shotgun (WGS) entry which is preliminary data.</text>
</comment>
<sequence length="330" mass="35672">MSSQAVVSRQPQDWSYAATGDSPAGLPLSLSIYADRSRIRGILNEDAQAAGLRISVVSDLDALIGGDARPLGDVVLVDCPIADGVTLAALTRLDQRAAQTGAKLIVSTTVEALEDVFGCLDQSGAQILVDPDRADRVIALGHVLAQFPSARLRELSEDERHLLMRLTEQVGQIAGRIERLAPEQRAPDAAPASAAKPDRVLSPPQEGGAMRLTKPALPDPRLVRRIIRHRQLRARHFDGQLFGDPAWDMLLDLTAARAEHRRVSVTSLCIASGVPPTTALRWIGQMVEQGQFVRVGDQTDRRRAFIELSDSCADAMARYFVEVGTTAGPI</sequence>
<feature type="region of interest" description="Disordered" evidence="1">
    <location>
        <begin position="181"/>
        <end position="214"/>
    </location>
</feature>
<dbReference type="InterPro" id="IPR036390">
    <property type="entry name" value="WH_DNA-bd_sf"/>
</dbReference>
<dbReference type="EMBL" id="JACIDY010000001">
    <property type="protein sequence ID" value="MBB3938564.1"/>
    <property type="molecule type" value="Genomic_DNA"/>
</dbReference>